<dbReference type="SUPFAM" id="SSF53850">
    <property type="entry name" value="Periplasmic binding protein-like II"/>
    <property type="match status" value="1"/>
</dbReference>
<organism evidence="2 3">
    <name type="scientific">Sinosporangium album</name>
    <dbReference type="NCBI Taxonomy" id="504805"/>
    <lineage>
        <taxon>Bacteria</taxon>
        <taxon>Bacillati</taxon>
        <taxon>Actinomycetota</taxon>
        <taxon>Actinomycetes</taxon>
        <taxon>Streptosporangiales</taxon>
        <taxon>Streptosporangiaceae</taxon>
        <taxon>Sinosporangium</taxon>
    </lineage>
</organism>
<dbReference type="GO" id="GO:0030976">
    <property type="term" value="F:thiamine pyrophosphate binding"/>
    <property type="evidence" value="ECO:0007669"/>
    <property type="project" value="TreeGrafter"/>
</dbReference>
<reference evidence="2 3" key="1">
    <citation type="submission" date="2016-10" db="EMBL/GenBank/DDBJ databases">
        <authorList>
            <person name="de Groot N.N."/>
        </authorList>
    </citation>
    <scope>NUCLEOTIDE SEQUENCE [LARGE SCALE GENOMIC DNA]</scope>
    <source>
        <strain evidence="2 3">CPCC 201354</strain>
    </source>
</reference>
<dbReference type="AlphaFoldDB" id="A0A1G7Y4R4"/>
<dbReference type="EMBL" id="FNCN01000009">
    <property type="protein sequence ID" value="SDG91357.1"/>
    <property type="molecule type" value="Genomic_DNA"/>
</dbReference>
<keyword evidence="3" id="KW-1185">Reference proteome</keyword>
<keyword evidence="1" id="KW-0732">Signal</keyword>
<name>A0A1G7Y4R4_9ACTN</name>
<gene>
    <name evidence="2" type="ORF">SAMN05421505_10996</name>
</gene>
<dbReference type="PANTHER" id="PTHR30006:SF2">
    <property type="entry name" value="ABC TRANSPORTER SUBSTRATE-BINDING PROTEIN"/>
    <property type="match status" value="1"/>
</dbReference>
<dbReference type="Gene3D" id="3.40.190.10">
    <property type="entry name" value="Periplasmic binding protein-like II"/>
    <property type="match status" value="3"/>
</dbReference>
<evidence type="ECO:0000256" key="1">
    <source>
        <dbReference type="ARBA" id="ARBA00022729"/>
    </source>
</evidence>
<dbReference type="Pfam" id="PF13343">
    <property type="entry name" value="SBP_bac_6"/>
    <property type="match status" value="1"/>
</dbReference>
<accession>A0A1G7Y4R4</accession>
<evidence type="ECO:0000313" key="2">
    <source>
        <dbReference type="EMBL" id="SDG91357.1"/>
    </source>
</evidence>
<dbReference type="GO" id="GO:0030288">
    <property type="term" value="C:outer membrane-bounded periplasmic space"/>
    <property type="evidence" value="ECO:0007669"/>
    <property type="project" value="TreeGrafter"/>
</dbReference>
<dbReference type="GO" id="GO:0015888">
    <property type="term" value="P:thiamine transport"/>
    <property type="evidence" value="ECO:0007669"/>
    <property type="project" value="TreeGrafter"/>
</dbReference>
<dbReference type="Proteomes" id="UP000198923">
    <property type="component" value="Unassembled WGS sequence"/>
</dbReference>
<dbReference type="STRING" id="504805.SAMN05421505_10996"/>
<evidence type="ECO:0000313" key="3">
    <source>
        <dbReference type="Proteomes" id="UP000198923"/>
    </source>
</evidence>
<protein>
    <submittedName>
        <fullName evidence="2">Putative spermidine/putrescine transport system substrate-binding protein</fullName>
    </submittedName>
</protein>
<dbReference type="PANTHER" id="PTHR30006">
    <property type="entry name" value="THIAMINE-BINDING PERIPLASMIC PROTEIN-RELATED"/>
    <property type="match status" value="1"/>
</dbReference>
<proteinExistence type="predicted"/>
<dbReference type="GO" id="GO:0030975">
    <property type="term" value="F:thiamine binding"/>
    <property type="evidence" value="ECO:0007669"/>
    <property type="project" value="TreeGrafter"/>
</dbReference>
<sequence length="344" mass="36563">MTSAIAGCGAPADEKVYPPVNPQGASLSAGFSTMERLVEAAKKEGALNVVALPRDWVNYGEIIDAFNDEYGIKVNQLDPGANSQRQIDAAKRGGPNAPDVLDLTLDVAVTNTSLFAPYKVLGWADIPDDLKDHGGAWYAGYGGYVSIGYDSRKVQPPTSFADLLKPGYSVALPGDPRETISAFSGVMAASLPGGQPEAARGVEFFGKLKQAGNLTDPKGQATAVVDWDYLNAARAAKESGAWKVTIPADAVLGAFYAQAVNQRAPHPAAARLWQEFLFSDKGQNLFLKGFARPARLEALQMKGTVDLEAAAKLPEVKGKPVVLTVPQTDKARSYLHSAWVKTMG</sequence>